<dbReference type="GO" id="GO:0031012">
    <property type="term" value="C:extracellular matrix"/>
    <property type="evidence" value="ECO:0007669"/>
    <property type="project" value="InterPro"/>
</dbReference>
<dbReference type="InterPro" id="IPR002477">
    <property type="entry name" value="Peptidoglycan-bd-like"/>
</dbReference>
<dbReference type="Pfam" id="PF01471">
    <property type="entry name" value="PG_binding_1"/>
    <property type="match status" value="1"/>
</dbReference>
<dbReference type="GO" id="GO:0005615">
    <property type="term" value="C:extracellular space"/>
    <property type="evidence" value="ECO:0007669"/>
    <property type="project" value="TreeGrafter"/>
</dbReference>
<feature type="binding site" evidence="13">
    <location>
        <position position="187"/>
    </location>
    <ligand>
        <name>Ca(2+)</name>
        <dbReference type="ChEBI" id="CHEBI:29108"/>
        <label>2</label>
    </ligand>
</feature>
<dbReference type="InterPro" id="IPR024079">
    <property type="entry name" value="MetalloPept_cat_dom_sf"/>
</dbReference>
<feature type="binding site" evidence="13">
    <location>
        <position position="176"/>
    </location>
    <ligand>
        <name>Zn(2+)</name>
        <dbReference type="ChEBI" id="CHEBI:29105"/>
        <label>1</label>
    </ligand>
</feature>
<protein>
    <submittedName>
        <fullName evidence="15">Matrix metallopeptidase 20a (enamelysin)</fullName>
    </submittedName>
</protein>
<evidence type="ECO:0000256" key="10">
    <source>
        <dbReference type="ARBA" id="ARBA00022837"/>
    </source>
</evidence>
<keyword evidence="11" id="KW-0482">Metalloprotease</keyword>
<feature type="binding site" evidence="13">
    <location>
        <position position="161"/>
    </location>
    <ligand>
        <name>Zn(2+)</name>
        <dbReference type="ChEBI" id="CHEBI:29105"/>
        <label>1</label>
    </ligand>
</feature>
<keyword evidence="7" id="KW-0732">Signal</keyword>
<reference evidence="15" key="3">
    <citation type="submission" date="2025-09" db="UniProtKB">
        <authorList>
            <consortium name="Ensembl"/>
        </authorList>
    </citation>
    <scope>IDENTIFICATION</scope>
</reference>
<evidence type="ECO:0000256" key="3">
    <source>
        <dbReference type="ARBA" id="ARBA00022525"/>
    </source>
</evidence>
<comment type="similarity">
    <text evidence="2">Belongs to the peptidase M10A family.</text>
</comment>
<dbReference type="GO" id="GO:0030574">
    <property type="term" value="P:collagen catabolic process"/>
    <property type="evidence" value="ECO:0007669"/>
    <property type="project" value="TreeGrafter"/>
</dbReference>
<dbReference type="GO" id="GO:0004222">
    <property type="term" value="F:metalloendopeptidase activity"/>
    <property type="evidence" value="ECO:0007669"/>
    <property type="project" value="InterPro"/>
</dbReference>
<dbReference type="Ensembl" id="ENSGWIT00000024044.1">
    <property type="protein sequence ID" value="ENSGWIP00000021933.1"/>
    <property type="gene ID" value="ENSGWIG00000011791.1"/>
</dbReference>
<comment type="cofactor">
    <cofactor evidence="13">
        <name>Ca(2+)</name>
        <dbReference type="ChEBI" id="CHEBI:29108"/>
    </cofactor>
    <text evidence="13">Can bind about 5 Ca(2+) ions per subunit.</text>
</comment>
<keyword evidence="12" id="KW-0865">Zymogen</keyword>
<feature type="domain" description="Peptidase metallopeptidase" evidence="14">
    <location>
        <begin position="99"/>
        <end position="255"/>
    </location>
</feature>
<keyword evidence="16" id="KW-1185">Reference proteome</keyword>
<dbReference type="InterPro" id="IPR021190">
    <property type="entry name" value="Pept_M10A"/>
</dbReference>
<feature type="binding site" evidence="13">
    <location>
        <position position="118"/>
    </location>
    <ligand>
        <name>Ca(2+)</name>
        <dbReference type="ChEBI" id="CHEBI:29108"/>
        <label>1</label>
    </ligand>
</feature>
<evidence type="ECO:0000313" key="15">
    <source>
        <dbReference type="Ensembl" id="ENSGWIP00000021933.1"/>
    </source>
</evidence>
<dbReference type="PRINTS" id="PR00138">
    <property type="entry name" value="MATRIXIN"/>
</dbReference>
<comment type="subcellular location">
    <subcellularLocation>
        <location evidence="1">Secreted</location>
        <location evidence="1">Extracellular space</location>
        <location evidence="1">Extracellular matrix</location>
    </subcellularLocation>
</comment>
<comment type="cofactor">
    <cofactor evidence="13">
        <name>Zn(2+)</name>
        <dbReference type="ChEBI" id="CHEBI:29105"/>
    </cofactor>
    <text evidence="13">Binds 2 Zn(2+) ions per subunit.</text>
</comment>
<evidence type="ECO:0000256" key="5">
    <source>
        <dbReference type="ARBA" id="ARBA00022670"/>
    </source>
</evidence>
<evidence type="ECO:0000256" key="2">
    <source>
        <dbReference type="ARBA" id="ARBA00010370"/>
    </source>
</evidence>
<evidence type="ECO:0000313" key="16">
    <source>
        <dbReference type="Proteomes" id="UP000694680"/>
    </source>
</evidence>
<reference evidence="15" key="2">
    <citation type="submission" date="2025-08" db="UniProtKB">
        <authorList>
            <consortium name="Ensembl"/>
        </authorList>
    </citation>
    <scope>IDENTIFICATION</scope>
</reference>
<keyword evidence="8" id="KW-0378">Hydrolase</keyword>
<reference evidence="15" key="1">
    <citation type="submission" date="2020-06" db="EMBL/GenBank/DDBJ databases">
        <authorList>
            <consortium name="Wellcome Sanger Institute Data Sharing"/>
        </authorList>
    </citation>
    <scope>NUCLEOTIDE SEQUENCE [LARGE SCALE GENOMIC DNA]</scope>
</reference>
<feature type="binding site" evidence="13">
    <location>
        <position position="189"/>
    </location>
    <ligand>
        <name>Zn(2+)</name>
        <dbReference type="ChEBI" id="CHEBI:29105"/>
        <label>1</label>
    </ligand>
</feature>
<dbReference type="Pfam" id="PF00413">
    <property type="entry name" value="Peptidase_M10"/>
    <property type="match status" value="1"/>
</dbReference>
<evidence type="ECO:0000259" key="14">
    <source>
        <dbReference type="SMART" id="SM00235"/>
    </source>
</evidence>
<accession>A0A8C5G874</accession>
<keyword evidence="6 13" id="KW-0479">Metal-binding</keyword>
<sequence length="277" mass="31062">EQDGVLLDHVTACQECSPIKKGNPGGNGYLRRFYDLDPKSQNHKIRRIRSASAMEEKIKNMQNFFGLRETGRLDAHTLDTMKQARCGVPDVDNFSFYPSRPRWRKNTITYSIARCTGDLKKEEVERSFRSALKMWSDVTPLKFTKVDHGRADIVLSFASVHGDFFPFDGPRGVLAHAYQPGEGIGGDVHFDDDESWTGGKKGLLWIVACRMLVHSSACAKLQDIGRKWNPLTNTMNEHGASQTCSRGDMSGEYVGHARPGMFQLATWVGALHYYAAT</sequence>
<keyword evidence="4" id="KW-0272">Extracellular matrix</keyword>
<dbReference type="GO" id="GO:0008270">
    <property type="term" value="F:zinc ion binding"/>
    <property type="evidence" value="ECO:0007669"/>
    <property type="project" value="InterPro"/>
</dbReference>
<dbReference type="SUPFAM" id="SSF55486">
    <property type="entry name" value="Metalloproteases ('zincins'), catalytic domain"/>
    <property type="match status" value="1"/>
</dbReference>
<feature type="binding site" evidence="13">
    <location>
        <position position="185"/>
    </location>
    <ligand>
        <name>Ca(2+)</name>
        <dbReference type="ChEBI" id="CHEBI:29108"/>
        <label>2</label>
    </ligand>
</feature>
<dbReference type="PANTHER" id="PTHR10201:SF297">
    <property type="entry name" value="MATRIX METALLOPROTEINASE-20"/>
    <property type="match status" value="1"/>
</dbReference>
<evidence type="ECO:0000256" key="7">
    <source>
        <dbReference type="ARBA" id="ARBA00022729"/>
    </source>
</evidence>
<evidence type="ECO:0000256" key="12">
    <source>
        <dbReference type="ARBA" id="ARBA00023145"/>
    </source>
</evidence>
<dbReference type="InterPro" id="IPR036365">
    <property type="entry name" value="PGBD-like_sf"/>
</dbReference>
<feature type="binding site" evidence="13">
    <location>
        <position position="214"/>
    </location>
    <ligand>
        <name>Zn(2+)</name>
        <dbReference type="ChEBI" id="CHEBI:29105"/>
        <label>2</label>
        <note>catalytic</note>
    </ligand>
</feature>
<evidence type="ECO:0000256" key="9">
    <source>
        <dbReference type="ARBA" id="ARBA00022833"/>
    </source>
</evidence>
<feature type="binding site" evidence="13">
    <location>
        <position position="192"/>
    </location>
    <ligand>
        <name>Ca(2+)</name>
        <dbReference type="ChEBI" id="CHEBI:29108"/>
        <label>1</label>
    </ligand>
</feature>
<dbReference type="SMART" id="SM00235">
    <property type="entry name" value="ZnMc"/>
    <property type="match status" value="1"/>
</dbReference>
<dbReference type="AlphaFoldDB" id="A0A8C5G874"/>
<evidence type="ECO:0000256" key="6">
    <source>
        <dbReference type="ARBA" id="ARBA00022723"/>
    </source>
</evidence>
<evidence type="ECO:0000256" key="8">
    <source>
        <dbReference type="ARBA" id="ARBA00022801"/>
    </source>
</evidence>
<dbReference type="Gene3D" id="3.40.390.10">
    <property type="entry name" value="Collagenase (Catalytic Domain)"/>
    <property type="match status" value="1"/>
</dbReference>
<feature type="binding site" evidence="13">
    <location>
        <position position="152"/>
    </location>
    <ligand>
        <name>Ca(2+)</name>
        <dbReference type="ChEBI" id="CHEBI:29108"/>
        <label>2</label>
    </ligand>
</feature>
<feature type="binding site" evidence="13">
    <location>
        <position position="168"/>
    </location>
    <ligand>
        <name>Ca(2+)</name>
        <dbReference type="ChEBI" id="CHEBI:29108"/>
        <label>3</label>
    </ligand>
</feature>
<keyword evidence="5" id="KW-0645">Protease</keyword>
<feature type="binding site" evidence="13">
    <location>
        <position position="169"/>
    </location>
    <ligand>
        <name>Ca(2+)</name>
        <dbReference type="ChEBI" id="CHEBI:29108"/>
        <label>3</label>
    </ligand>
</feature>
<dbReference type="FunFam" id="3.40.390.10:FF:000007">
    <property type="entry name" value="Collagenase 3"/>
    <property type="match status" value="1"/>
</dbReference>
<evidence type="ECO:0000256" key="13">
    <source>
        <dbReference type="PIRSR" id="PIRSR621190-2"/>
    </source>
</evidence>
<name>A0A8C5G874_GOUWI</name>
<dbReference type="InterPro" id="IPR001818">
    <property type="entry name" value="Pept_M10_metallopeptidase"/>
</dbReference>
<evidence type="ECO:0000256" key="4">
    <source>
        <dbReference type="ARBA" id="ARBA00022530"/>
    </source>
</evidence>
<feature type="binding site" description="in inhibited form" evidence="13">
    <location>
        <position position="86"/>
    </location>
    <ligand>
        <name>Zn(2+)</name>
        <dbReference type="ChEBI" id="CHEBI:29105"/>
        <label>2</label>
        <note>catalytic</note>
    </ligand>
</feature>
<organism evidence="15 16">
    <name type="scientific">Gouania willdenowi</name>
    <name type="common">Blunt-snouted clingfish</name>
    <name type="synonym">Lepadogaster willdenowi</name>
    <dbReference type="NCBI Taxonomy" id="441366"/>
    <lineage>
        <taxon>Eukaryota</taxon>
        <taxon>Metazoa</taxon>
        <taxon>Chordata</taxon>
        <taxon>Craniata</taxon>
        <taxon>Vertebrata</taxon>
        <taxon>Euteleostomi</taxon>
        <taxon>Actinopterygii</taxon>
        <taxon>Neopterygii</taxon>
        <taxon>Teleostei</taxon>
        <taxon>Neoteleostei</taxon>
        <taxon>Acanthomorphata</taxon>
        <taxon>Ovalentaria</taxon>
        <taxon>Blenniimorphae</taxon>
        <taxon>Blenniiformes</taxon>
        <taxon>Gobiesocoidei</taxon>
        <taxon>Gobiesocidae</taxon>
        <taxon>Gobiesocinae</taxon>
        <taxon>Gouania</taxon>
    </lineage>
</organism>
<keyword evidence="9 13" id="KW-0862">Zinc</keyword>
<feature type="binding site" evidence="13">
    <location>
        <position position="191"/>
    </location>
    <ligand>
        <name>Ca(2+)</name>
        <dbReference type="ChEBI" id="CHEBI:29108"/>
        <label>3</label>
    </ligand>
</feature>
<evidence type="ECO:0000256" key="1">
    <source>
        <dbReference type="ARBA" id="ARBA00004498"/>
    </source>
</evidence>
<evidence type="ECO:0000256" key="11">
    <source>
        <dbReference type="ARBA" id="ARBA00023049"/>
    </source>
</evidence>
<dbReference type="GO" id="GO:0006508">
    <property type="term" value="P:proteolysis"/>
    <property type="evidence" value="ECO:0007669"/>
    <property type="project" value="UniProtKB-KW"/>
</dbReference>
<dbReference type="PANTHER" id="PTHR10201">
    <property type="entry name" value="MATRIX METALLOPROTEINASE"/>
    <property type="match status" value="1"/>
</dbReference>
<keyword evidence="10 13" id="KW-0106">Calcium</keyword>
<dbReference type="Proteomes" id="UP000694680">
    <property type="component" value="Chromosome 13"/>
</dbReference>
<keyword evidence="3" id="KW-0964">Secreted</keyword>
<feature type="binding site" evidence="13">
    <location>
        <position position="163"/>
    </location>
    <ligand>
        <name>Zn(2+)</name>
        <dbReference type="ChEBI" id="CHEBI:29105"/>
        <label>1</label>
    </ligand>
</feature>
<feature type="binding site" evidence="13">
    <location>
        <position position="194"/>
    </location>
    <ligand>
        <name>Ca(2+)</name>
        <dbReference type="ChEBI" id="CHEBI:29108"/>
        <label>3</label>
    </ligand>
</feature>
<dbReference type="SUPFAM" id="SSF47090">
    <property type="entry name" value="PGBD-like"/>
    <property type="match status" value="1"/>
</dbReference>
<dbReference type="InterPro" id="IPR006026">
    <property type="entry name" value="Peptidase_Metallo"/>
</dbReference>
<dbReference type="GO" id="GO:0030198">
    <property type="term" value="P:extracellular matrix organization"/>
    <property type="evidence" value="ECO:0007669"/>
    <property type="project" value="TreeGrafter"/>
</dbReference>
<proteinExistence type="inferred from homology"/>
<feature type="binding site" evidence="13">
    <location>
        <position position="194"/>
    </location>
    <ligand>
        <name>Ca(2+)</name>
        <dbReference type="ChEBI" id="CHEBI:29108"/>
        <label>1</label>
    </ligand>
</feature>